<protein>
    <submittedName>
        <fullName evidence="2">Uncharacterized protein</fullName>
    </submittedName>
</protein>
<evidence type="ECO:0000313" key="2">
    <source>
        <dbReference type="EMBL" id="KKN73480.1"/>
    </source>
</evidence>
<sequence>MKKTICCFLTFTIFYAGCAGHEANLVQIRQLGDEQKTCDALWSEMHYIDNEISRLLPKSDKTGSNIALGVAGMFFVIPFFFMDLKQGEKKEIEAYRQRYNYLLMITYQRDCKLPPPITKETTKKMDK</sequence>
<keyword evidence="1" id="KW-0472">Membrane</keyword>
<keyword evidence="1" id="KW-1133">Transmembrane helix</keyword>
<accession>A0A0F9SX37</accession>
<feature type="transmembrane region" description="Helical" evidence="1">
    <location>
        <begin position="63"/>
        <end position="82"/>
    </location>
</feature>
<reference evidence="2" key="1">
    <citation type="journal article" date="2015" name="Nature">
        <title>Complex archaea that bridge the gap between prokaryotes and eukaryotes.</title>
        <authorList>
            <person name="Spang A."/>
            <person name="Saw J.H."/>
            <person name="Jorgensen S.L."/>
            <person name="Zaremba-Niedzwiedzka K."/>
            <person name="Martijn J."/>
            <person name="Lind A.E."/>
            <person name="van Eijk R."/>
            <person name="Schleper C."/>
            <person name="Guy L."/>
            <person name="Ettema T.J."/>
        </authorList>
    </citation>
    <scope>NUCLEOTIDE SEQUENCE</scope>
</reference>
<evidence type="ECO:0000256" key="1">
    <source>
        <dbReference type="SAM" id="Phobius"/>
    </source>
</evidence>
<gene>
    <name evidence="2" type="ORF">LCGC14_0400550</name>
</gene>
<name>A0A0F9SX37_9ZZZZ</name>
<dbReference type="EMBL" id="LAZR01000343">
    <property type="protein sequence ID" value="KKN73480.1"/>
    <property type="molecule type" value="Genomic_DNA"/>
</dbReference>
<comment type="caution">
    <text evidence="2">The sequence shown here is derived from an EMBL/GenBank/DDBJ whole genome shotgun (WGS) entry which is preliminary data.</text>
</comment>
<proteinExistence type="predicted"/>
<organism evidence="2">
    <name type="scientific">marine sediment metagenome</name>
    <dbReference type="NCBI Taxonomy" id="412755"/>
    <lineage>
        <taxon>unclassified sequences</taxon>
        <taxon>metagenomes</taxon>
        <taxon>ecological metagenomes</taxon>
    </lineage>
</organism>
<dbReference type="AlphaFoldDB" id="A0A0F9SX37"/>
<keyword evidence="1" id="KW-0812">Transmembrane</keyword>